<dbReference type="AlphaFoldDB" id="A0A068VQ17"/>
<dbReference type="Gene3D" id="3.30.70.260">
    <property type="match status" value="1"/>
</dbReference>
<evidence type="ECO:0000259" key="2">
    <source>
        <dbReference type="PROSITE" id="PS51671"/>
    </source>
</evidence>
<proteinExistence type="inferred from homology"/>
<dbReference type="Pfam" id="PF13740">
    <property type="entry name" value="ACT_6"/>
    <property type="match status" value="1"/>
</dbReference>
<reference evidence="3" key="1">
    <citation type="submission" date="2014-08" db="EMBL/GenBank/DDBJ databases">
        <authorList>
            <person name="Falentin Helene"/>
        </authorList>
    </citation>
    <scope>NUCLEOTIDE SEQUENCE</scope>
</reference>
<dbReference type="KEGG" id="pfre:RM25_0441"/>
<evidence type="ECO:0000256" key="1">
    <source>
        <dbReference type="HAMAP-Rule" id="MF_01054"/>
    </source>
</evidence>
<dbReference type="InterPro" id="IPR002912">
    <property type="entry name" value="ACT_dom"/>
</dbReference>
<dbReference type="RefSeq" id="WP_013160401.1">
    <property type="nucleotide sequence ID" value="NZ_CP010341.1"/>
</dbReference>
<dbReference type="PROSITE" id="PS51671">
    <property type="entry name" value="ACT"/>
    <property type="match status" value="1"/>
</dbReference>
<evidence type="ECO:0000313" key="3">
    <source>
        <dbReference type="EMBL" id="CEP25780.1"/>
    </source>
</evidence>
<name>A0A068VQ17_PROFF</name>
<dbReference type="HAMAP" id="MF_01054">
    <property type="entry name" value="UPF0237"/>
    <property type="match status" value="1"/>
</dbReference>
<dbReference type="CDD" id="cd04872">
    <property type="entry name" value="ACT_1ZPV"/>
    <property type="match status" value="1"/>
</dbReference>
<accession>A0A068VQ17</accession>
<dbReference type="InterPro" id="IPR045865">
    <property type="entry name" value="ACT-like_dom_sf"/>
</dbReference>
<feature type="domain" description="ACT" evidence="2">
    <location>
        <begin position="4"/>
        <end position="78"/>
    </location>
</feature>
<comment type="similarity">
    <text evidence="1">Belongs to the UPF0237 family.</text>
</comment>
<sequence>MIAIVTVTGLDHTGIVAAVSTRLCELGINILNITQTIMGDYFTMIMQCELDESRHGIGEVADELRRTGESTQVDVRVQSEAIFHAMHEL</sequence>
<dbReference type="PANTHER" id="PTHR34875">
    <property type="entry name" value="UPF0237 PROTEIN MJ1558"/>
    <property type="match status" value="1"/>
</dbReference>
<dbReference type="GeneID" id="61222816"/>
<dbReference type="NCBIfam" id="NF001220">
    <property type="entry name" value="PRK00194.1"/>
    <property type="match status" value="1"/>
</dbReference>
<dbReference type="InterPro" id="IPR022986">
    <property type="entry name" value="UPF0237_ACT"/>
</dbReference>
<protein>
    <recommendedName>
        <fullName evidence="1">UPF0237 protein PFCIRM138_02325</fullName>
    </recommendedName>
</protein>
<dbReference type="PANTHER" id="PTHR34875:SF6">
    <property type="entry name" value="UPF0237 PROTEIN MJ1558"/>
    <property type="match status" value="1"/>
</dbReference>
<gene>
    <name evidence="3" type="ORF">PFCIRM138_02325</name>
</gene>
<dbReference type="InterPro" id="IPR050990">
    <property type="entry name" value="UPF0237/GcvR_regulator"/>
</dbReference>
<organism evidence="3">
    <name type="scientific">Propionibacterium freudenreichii subsp. freudenreichii</name>
    <dbReference type="NCBI Taxonomy" id="66712"/>
    <lineage>
        <taxon>Bacteria</taxon>
        <taxon>Bacillati</taxon>
        <taxon>Actinomycetota</taxon>
        <taxon>Actinomycetes</taxon>
        <taxon>Propionibacteriales</taxon>
        <taxon>Propionibacteriaceae</taxon>
        <taxon>Propionibacterium</taxon>
    </lineage>
</organism>
<dbReference type="SUPFAM" id="SSF55021">
    <property type="entry name" value="ACT-like"/>
    <property type="match status" value="1"/>
</dbReference>
<dbReference type="PATRIC" id="fig|66712.6.peg.466"/>
<dbReference type="EMBL" id="LM676386">
    <property type="protein sequence ID" value="CEP25780.1"/>
    <property type="molecule type" value="Genomic_DNA"/>
</dbReference>